<proteinExistence type="predicted"/>
<gene>
    <name evidence="2" type="ORF">LQ327_30320</name>
</gene>
<dbReference type="InterPro" id="IPR014710">
    <property type="entry name" value="RmlC-like_jellyroll"/>
</dbReference>
<reference evidence="2 3" key="1">
    <citation type="submission" date="2021-11" db="EMBL/GenBank/DDBJ databases">
        <title>Draft genome sequence of Actinomycetospora sp. SF1 isolated from the rhizosphere soil.</title>
        <authorList>
            <person name="Duangmal K."/>
            <person name="Chantavorakit T."/>
        </authorList>
    </citation>
    <scope>NUCLEOTIDE SEQUENCE [LARGE SCALE GENOMIC DNA]</scope>
    <source>
        <strain evidence="2 3">TBRC 5722</strain>
    </source>
</reference>
<keyword evidence="3" id="KW-1185">Reference proteome</keyword>
<evidence type="ECO:0000313" key="2">
    <source>
        <dbReference type="EMBL" id="MCD2197676.1"/>
    </source>
</evidence>
<dbReference type="EMBL" id="JAJNDB010000009">
    <property type="protein sequence ID" value="MCD2197676.1"/>
    <property type="molecule type" value="Genomic_DNA"/>
</dbReference>
<evidence type="ECO:0000313" key="3">
    <source>
        <dbReference type="Proteomes" id="UP001199469"/>
    </source>
</evidence>
<protein>
    <submittedName>
        <fullName evidence="2">Cupin domain-containing protein</fullName>
    </submittedName>
</protein>
<organism evidence="2 3">
    <name type="scientific">Actinomycetospora endophytica</name>
    <dbReference type="NCBI Taxonomy" id="2291215"/>
    <lineage>
        <taxon>Bacteria</taxon>
        <taxon>Bacillati</taxon>
        <taxon>Actinomycetota</taxon>
        <taxon>Actinomycetes</taxon>
        <taxon>Pseudonocardiales</taxon>
        <taxon>Pseudonocardiaceae</taxon>
        <taxon>Actinomycetospora</taxon>
    </lineage>
</organism>
<feature type="domain" description="Cupin type-2" evidence="1">
    <location>
        <begin position="115"/>
        <end position="171"/>
    </location>
</feature>
<dbReference type="RefSeq" id="WP_230739930.1">
    <property type="nucleotide sequence ID" value="NZ_JAJNDB010000009.1"/>
</dbReference>
<sequence>MAGKHLEAQARVVVSGLDANGKSTIVSDQNTATRIAALGFTVMDTWQVDAVPAGVASAATLGESPVIDPPKSGLVVRLASFPPDKEFDAAAYAASLDDFGGGDSHGGADEGAEGGLWHETDTVDVVTVISGELHAVTETDETLLRPGDTFVTRGVKHIWSNRTDEPVVIVATMMAATR</sequence>
<accession>A0ABS8PHE7</accession>
<dbReference type="PANTHER" id="PTHR36156:SF2">
    <property type="entry name" value="CUPIN TYPE-2 DOMAIN-CONTAINING PROTEIN"/>
    <property type="match status" value="1"/>
</dbReference>
<name>A0ABS8PHE7_9PSEU</name>
<dbReference type="SUPFAM" id="SSF51182">
    <property type="entry name" value="RmlC-like cupins"/>
    <property type="match status" value="1"/>
</dbReference>
<dbReference type="InterPro" id="IPR013096">
    <property type="entry name" value="Cupin_2"/>
</dbReference>
<dbReference type="InterPro" id="IPR011051">
    <property type="entry name" value="RmlC_Cupin_sf"/>
</dbReference>
<comment type="caution">
    <text evidence="2">The sequence shown here is derived from an EMBL/GenBank/DDBJ whole genome shotgun (WGS) entry which is preliminary data.</text>
</comment>
<dbReference type="PANTHER" id="PTHR36156">
    <property type="entry name" value="SLR2101 PROTEIN"/>
    <property type="match status" value="1"/>
</dbReference>
<evidence type="ECO:0000259" key="1">
    <source>
        <dbReference type="Pfam" id="PF07883"/>
    </source>
</evidence>
<dbReference type="Pfam" id="PF07883">
    <property type="entry name" value="Cupin_2"/>
    <property type="match status" value="1"/>
</dbReference>
<dbReference type="Gene3D" id="2.60.120.10">
    <property type="entry name" value="Jelly Rolls"/>
    <property type="match status" value="1"/>
</dbReference>
<dbReference type="InterPro" id="IPR047142">
    <property type="entry name" value="OryJ/VirC-like"/>
</dbReference>
<dbReference type="Proteomes" id="UP001199469">
    <property type="component" value="Unassembled WGS sequence"/>
</dbReference>